<evidence type="ECO:0000256" key="5">
    <source>
        <dbReference type="ARBA" id="ARBA00042627"/>
    </source>
</evidence>
<feature type="domain" description="IclR-ED" evidence="8">
    <location>
        <begin position="83"/>
        <end position="265"/>
    </location>
</feature>
<feature type="region of interest" description="Disordered" evidence="6">
    <location>
        <begin position="1"/>
        <end position="23"/>
    </location>
</feature>
<dbReference type="Pfam" id="PF09339">
    <property type="entry name" value="HTH_IclR"/>
    <property type="match status" value="1"/>
</dbReference>
<dbReference type="Proteomes" id="UP000297475">
    <property type="component" value="Unassembled WGS sequence"/>
</dbReference>
<dbReference type="InterPro" id="IPR036390">
    <property type="entry name" value="WH_DNA-bd_sf"/>
</dbReference>
<dbReference type="GO" id="GO:0045892">
    <property type="term" value="P:negative regulation of DNA-templated transcription"/>
    <property type="evidence" value="ECO:0007669"/>
    <property type="project" value="TreeGrafter"/>
</dbReference>
<dbReference type="SUPFAM" id="SSF55781">
    <property type="entry name" value="GAF domain-like"/>
    <property type="match status" value="1"/>
</dbReference>
<evidence type="ECO:0000313" key="9">
    <source>
        <dbReference type="EMBL" id="TGG94868.1"/>
    </source>
</evidence>
<evidence type="ECO:0000313" key="10">
    <source>
        <dbReference type="Proteomes" id="UP000297475"/>
    </source>
</evidence>
<organism evidence="9 10">
    <name type="scientific">Natronospirillum operosum</name>
    <dbReference type="NCBI Taxonomy" id="2759953"/>
    <lineage>
        <taxon>Bacteria</taxon>
        <taxon>Pseudomonadati</taxon>
        <taxon>Pseudomonadota</taxon>
        <taxon>Gammaproteobacteria</taxon>
        <taxon>Oceanospirillales</taxon>
        <taxon>Natronospirillaceae</taxon>
        <taxon>Natronospirillum</taxon>
    </lineage>
</organism>
<keyword evidence="2" id="KW-0238">DNA-binding</keyword>
<accession>A0A4Z0WDZ7</accession>
<name>A0A4Z0WDZ7_9GAMM</name>
<dbReference type="Gene3D" id="1.10.10.10">
    <property type="entry name" value="Winged helix-like DNA-binding domain superfamily/Winged helix DNA-binding domain"/>
    <property type="match status" value="1"/>
</dbReference>
<evidence type="ECO:0000256" key="3">
    <source>
        <dbReference type="ARBA" id="ARBA00023163"/>
    </source>
</evidence>
<dbReference type="Pfam" id="PF01614">
    <property type="entry name" value="IclR_C"/>
    <property type="match status" value="1"/>
</dbReference>
<dbReference type="GO" id="GO:0003677">
    <property type="term" value="F:DNA binding"/>
    <property type="evidence" value="ECO:0007669"/>
    <property type="project" value="UniProtKB-KW"/>
</dbReference>
<reference evidence="9 10" key="1">
    <citation type="submission" date="2019-04" db="EMBL/GenBank/DDBJ databases">
        <title>Natronospirillum operosus gen. nov., sp. nov., a haloalkaliphilic satellite isolated from decaying biomass of laboratory culture of cyanobacterium Geitlerinema sp. and proposal of Natronospirillaceae fam. nov. and Saccharospirillaceae fam. nov.</title>
        <authorList>
            <person name="Kevbrin V."/>
            <person name="Boltyanskaya Y."/>
            <person name="Koziaeva V."/>
            <person name="Grouzdev D.S."/>
            <person name="Park M."/>
            <person name="Cho J."/>
        </authorList>
    </citation>
    <scope>NUCLEOTIDE SEQUENCE [LARGE SCALE GENOMIC DNA]</scope>
    <source>
        <strain evidence="9 10">G-116</strain>
    </source>
</reference>
<dbReference type="EMBL" id="SRMF01000001">
    <property type="protein sequence ID" value="TGG94868.1"/>
    <property type="molecule type" value="Genomic_DNA"/>
</dbReference>
<dbReference type="SMART" id="SM00346">
    <property type="entry name" value="HTH_ICLR"/>
    <property type="match status" value="1"/>
</dbReference>
<dbReference type="InterPro" id="IPR014757">
    <property type="entry name" value="Tscrpt_reg_IclR_C"/>
</dbReference>
<evidence type="ECO:0000256" key="2">
    <source>
        <dbReference type="ARBA" id="ARBA00023125"/>
    </source>
</evidence>
<dbReference type="InterPro" id="IPR050707">
    <property type="entry name" value="HTH_MetabolicPath_Reg"/>
</dbReference>
<evidence type="ECO:0000256" key="4">
    <source>
        <dbReference type="ARBA" id="ARBA00040379"/>
    </source>
</evidence>
<evidence type="ECO:0000256" key="1">
    <source>
        <dbReference type="ARBA" id="ARBA00023015"/>
    </source>
</evidence>
<dbReference type="PANTHER" id="PTHR30136:SF24">
    <property type="entry name" value="HTH-TYPE TRANSCRIPTIONAL REPRESSOR ALLR"/>
    <property type="match status" value="1"/>
</dbReference>
<dbReference type="InterPro" id="IPR036388">
    <property type="entry name" value="WH-like_DNA-bd_sf"/>
</dbReference>
<dbReference type="PANTHER" id="PTHR30136">
    <property type="entry name" value="HELIX-TURN-HELIX TRANSCRIPTIONAL REGULATOR, ICLR FAMILY"/>
    <property type="match status" value="1"/>
</dbReference>
<gene>
    <name evidence="9" type="ORF">E4656_00090</name>
</gene>
<evidence type="ECO:0000259" key="8">
    <source>
        <dbReference type="PROSITE" id="PS51078"/>
    </source>
</evidence>
<evidence type="ECO:0000256" key="6">
    <source>
        <dbReference type="SAM" id="MobiDB-lite"/>
    </source>
</evidence>
<sequence>MNERDLATPSNLSPPKTRQRQTGLDRSLQILDALVDSQRPMTAYQIAATVGAPNSTIYRTVEEMLQRGMLSRSENKEVWLGPRLMRYGLLYQSKLDFFTEARREMERLSEKTSETVQICGRDEGMMVVMAMCESNGHFRVTSHVGTRVPLNWTASGKLLLGHYPESEARKLFAEYARPSPTGRAETDPEKLAQQSCAAFKQGYSIQRSDSEFSVACIAAPIRNAKGECNATISIVLPDTQVEQKGSHLIKVVQAAAREIEARIGY</sequence>
<comment type="caution">
    <text evidence="9">The sequence shown here is derived from an EMBL/GenBank/DDBJ whole genome shotgun (WGS) entry which is preliminary data.</text>
</comment>
<dbReference type="AlphaFoldDB" id="A0A4Z0WDZ7"/>
<dbReference type="SUPFAM" id="SSF46785">
    <property type="entry name" value="Winged helix' DNA-binding domain"/>
    <property type="match status" value="1"/>
</dbReference>
<keyword evidence="3" id="KW-0804">Transcription</keyword>
<dbReference type="PROSITE" id="PS51077">
    <property type="entry name" value="HTH_ICLR"/>
    <property type="match status" value="1"/>
</dbReference>
<feature type="domain" description="HTH iclR-type" evidence="7">
    <location>
        <begin position="21"/>
        <end position="82"/>
    </location>
</feature>
<dbReference type="PROSITE" id="PS51078">
    <property type="entry name" value="ICLR_ED"/>
    <property type="match status" value="1"/>
</dbReference>
<dbReference type="RefSeq" id="WP_135480062.1">
    <property type="nucleotide sequence ID" value="NZ_SRMF01000001.1"/>
</dbReference>
<dbReference type="InterPro" id="IPR005471">
    <property type="entry name" value="Tscrpt_reg_IclR_N"/>
</dbReference>
<dbReference type="OrthoDB" id="9790046at2"/>
<dbReference type="InterPro" id="IPR029016">
    <property type="entry name" value="GAF-like_dom_sf"/>
</dbReference>
<keyword evidence="10" id="KW-1185">Reference proteome</keyword>
<proteinExistence type="predicted"/>
<keyword evidence="1" id="KW-0805">Transcription regulation</keyword>
<dbReference type="GO" id="GO:0003700">
    <property type="term" value="F:DNA-binding transcription factor activity"/>
    <property type="evidence" value="ECO:0007669"/>
    <property type="project" value="TreeGrafter"/>
</dbReference>
<evidence type="ECO:0000259" key="7">
    <source>
        <dbReference type="PROSITE" id="PS51077"/>
    </source>
</evidence>
<dbReference type="Gene3D" id="3.30.450.40">
    <property type="match status" value="1"/>
</dbReference>
<protein>
    <recommendedName>
        <fullName evidence="4">HTH-type transcriptional repressor AllR</fullName>
    </recommendedName>
    <alternativeName>
        <fullName evidence="5">Negative regulator of allantoin and glyoxylate utilization operons</fullName>
    </alternativeName>
</protein>
<feature type="compositionally biased region" description="Polar residues" evidence="6">
    <location>
        <begin position="8"/>
        <end position="23"/>
    </location>
</feature>